<dbReference type="Proteomes" id="UP000192760">
    <property type="component" value="Unassembled WGS sequence"/>
</dbReference>
<dbReference type="EMBL" id="MVHW01000027">
    <property type="protein sequence ID" value="ORB01920.1"/>
    <property type="molecule type" value="Genomic_DNA"/>
</dbReference>
<sequence length="98" mass="10728">MSKQDAVESIIFQALQTLNKERAPDEQIDIGPDTPLFGPDALLNSLELVSVMVDIETLSADEFSQPVSLTDDKAMERDPVPFVSVSTLTAYMLELLGD</sequence>
<accession>A0A1X0FKV2</accession>
<dbReference type="EMBL" id="AP022590">
    <property type="protein sequence ID" value="BBY36627.1"/>
    <property type="molecule type" value="Genomic_DNA"/>
</dbReference>
<dbReference type="AlphaFoldDB" id="A0A1X0FKV2"/>
<gene>
    <name evidence="2" type="ORF">BST30_20365</name>
    <name evidence="1" type="ORF">MMAN_07610</name>
</gene>
<evidence type="ECO:0000313" key="1">
    <source>
        <dbReference type="EMBL" id="BBY36627.1"/>
    </source>
</evidence>
<reference evidence="1" key="3">
    <citation type="submission" date="2020-02" db="EMBL/GenBank/DDBJ databases">
        <authorList>
            <person name="Matsumoto Y."/>
            <person name="Kinjo T."/>
            <person name="Motooka D."/>
            <person name="Nabeya D."/>
            <person name="Jung N."/>
            <person name="Uechi K."/>
            <person name="Horii T."/>
            <person name="Iida T."/>
            <person name="Fujita J."/>
            <person name="Nakamura S."/>
        </authorList>
    </citation>
    <scope>NUCLEOTIDE SEQUENCE</scope>
    <source>
        <strain evidence="1">JCM 18113</strain>
    </source>
</reference>
<protein>
    <recommendedName>
        <fullName evidence="5">Carrier domain-containing protein</fullName>
    </recommendedName>
</protein>
<evidence type="ECO:0000313" key="4">
    <source>
        <dbReference type="Proteomes" id="UP000465812"/>
    </source>
</evidence>
<name>A0A1X0FKV2_MYCNT</name>
<organism evidence="2 3">
    <name type="scientific">Mycobacterium mantenii</name>
    <dbReference type="NCBI Taxonomy" id="560555"/>
    <lineage>
        <taxon>Bacteria</taxon>
        <taxon>Bacillati</taxon>
        <taxon>Actinomycetota</taxon>
        <taxon>Actinomycetes</taxon>
        <taxon>Mycobacteriales</taxon>
        <taxon>Mycobacteriaceae</taxon>
        <taxon>Mycobacterium</taxon>
        <taxon>Mycobacterium avium complex (MAC)</taxon>
    </lineage>
</organism>
<dbReference type="Gene3D" id="1.10.1200.10">
    <property type="entry name" value="ACP-like"/>
    <property type="match status" value="1"/>
</dbReference>
<evidence type="ECO:0000313" key="3">
    <source>
        <dbReference type="Proteomes" id="UP000192760"/>
    </source>
</evidence>
<dbReference type="Proteomes" id="UP000465812">
    <property type="component" value="Chromosome"/>
</dbReference>
<proteinExistence type="predicted"/>
<evidence type="ECO:0008006" key="5">
    <source>
        <dbReference type="Google" id="ProtNLM"/>
    </source>
</evidence>
<dbReference type="InterPro" id="IPR036736">
    <property type="entry name" value="ACP-like_sf"/>
</dbReference>
<evidence type="ECO:0000313" key="2">
    <source>
        <dbReference type="EMBL" id="ORB01920.1"/>
    </source>
</evidence>
<reference evidence="1 4" key="2">
    <citation type="journal article" date="2019" name="Emerg. Microbes Infect.">
        <title>Comprehensive subspecies identification of 175 nontuberculous mycobacteria species based on 7547 genomic profiles.</title>
        <authorList>
            <person name="Matsumoto Y."/>
            <person name="Kinjo T."/>
            <person name="Motooka D."/>
            <person name="Nabeya D."/>
            <person name="Jung N."/>
            <person name="Uechi K."/>
            <person name="Horii T."/>
            <person name="Iida T."/>
            <person name="Fujita J."/>
            <person name="Nakamura S."/>
        </authorList>
    </citation>
    <scope>NUCLEOTIDE SEQUENCE [LARGE SCALE GENOMIC DNA]</scope>
    <source>
        <strain evidence="1 4">JCM 18113</strain>
    </source>
</reference>
<dbReference type="STRING" id="560555.BST30_20365"/>
<dbReference type="RefSeq" id="WP_083097500.1">
    <property type="nucleotide sequence ID" value="NZ_AP022590.1"/>
</dbReference>
<keyword evidence="4" id="KW-1185">Reference proteome</keyword>
<reference evidence="2 3" key="1">
    <citation type="submission" date="2017-02" db="EMBL/GenBank/DDBJ databases">
        <title>The new phylogeny of genus Mycobacterium.</title>
        <authorList>
            <person name="Tortoli E."/>
            <person name="Trovato A."/>
            <person name="Cirillo D.M."/>
        </authorList>
    </citation>
    <scope>NUCLEOTIDE SEQUENCE [LARGE SCALE GENOMIC DNA]</scope>
    <source>
        <strain evidence="2 3">DSM 45255</strain>
    </source>
</reference>